<organism evidence="1 2">
    <name type="scientific">Coemansia aciculifera</name>
    <dbReference type="NCBI Taxonomy" id="417176"/>
    <lineage>
        <taxon>Eukaryota</taxon>
        <taxon>Fungi</taxon>
        <taxon>Fungi incertae sedis</taxon>
        <taxon>Zoopagomycota</taxon>
        <taxon>Kickxellomycotina</taxon>
        <taxon>Kickxellomycetes</taxon>
        <taxon>Kickxellales</taxon>
        <taxon>Kickxellaceae</taxon>
        <taxon>Coemansia</taxon>
    </lineage>
</organism>
<keyword evidence="2" id="KW-1185">Reference proteome</keyword>
<gene>
    <name evidence="1" type="ORF">IWW38_001620</name>
</gene>
<dbReference type="EMBL" id="JANBVB010000098">
    <property type="protein sequence ID" value="KAJ2897729.1"/>
    <property type="molecule type" value="Genomic_DNA"/>
</dbReference>
<dbReference type="Proteomes" id="UP001139981">
    <property type="component" value="Unassembled WGS sequence"/>
</dbReference>
<evidence type="ECO:0000313" key="1">
    <source>
        <dbReference type="EMBL" id="KAJ2897729.1"/>
    </source>
</evidence>
<reference evidence="1" key="1">
    <citation type="submission" date="2022-07" db="EMBL/GenBank/DDBJ databases">
        <title>Phylogenomic reconstructions and comparative analyses of Kickxellomycotina fungi.</title>
        <authorList>
            <person name="Reynolds N.K."/>
            <person name="Stajich J.E."/>
            <person name="Barry K."/>
            <person name="Grigoriev I.V."/>
            <person name="Crous P."/>
            <person name="Smith M.E."/>
        </authorList>
    </citation>
    <scope>NUCLEOTIDE SEQUENCE</scope>
    <source>
        <strain evidence="1">CBS 190363</strain>
    </source>
</reference>
<proteinExistence type="predicted"/>
<evidence type="ECO:0000313" key="2">
    <source>
        <dbReference type="Proteomes" id="UP001139981"/>
    </source>
</evidence>
<name>A0ACC1M5T4_9FUNG</name>
<comment type="caution">
    <text evidence="1">The sequence shown here is derived from an EMBL/GenBank/DDBJ whole genome shotgun (WGS) entry which is preliminary data.</text>
</comment>
<sequence length="538" mass="56994">MLLLAAVTTAESHGLSVRAVSSADISTFRGATLVKNGQPTSCEFGLIDNQSAFLAANCLDFVNGQVNQATKYEIYFDQAKGQPPGRATLINDKIQVHSLYNPTSFANNIAVVQFNFPDQGSWINYISVDSLEWTSLVNVRRQLLNPSTNSWGAPIVQTQSANNPSSCFTASALFTSNVRDMVCSVLSLSSPVSSKCTAPYGTLYGVSKKSMAVSALYSHSVVYANDLCSGGNTFHYFTMLSNYTRFASAVLGRQVYEYIENQSLYDTMWHSTGHHFQNANAMNAPGTSQFGGDIYALERNMPSTTNNGNNGNGGGNNSSGGDGGDVGDATSINNTSDGFVLQPIQTSSLTSVPTGVVTLVDPADNSSQSNVVIVSNSDSNIDFSDDGGGTGGNGTGGSGNRPGHDGHDNNNSNSNSSSAPSSKATNSSQGPLLGGMGDKTTGMAKNTVIALAVAIPIICVLLGVGLYFAYRNYKKRKADNEFKPGSNRQLNNMRVIMEEIGGASEDLNFPGPNSKPEKPTVYQFSHPLEVDSLNLNHN</sequence>
<accession>A0ACC1M5T4</accession>
<protein>
    <submittedName>
        <fullName evidence="1">Uncharacterized protein</fullName>
    </submittedName>
</protein>